<dbReference type="AlphaFoldDB" id="A0ABD0K273"/>
<feature type="compositionally biased region" description="Basic and acidic residues" evidence="1">
    <location>
        <begin position="250"/>
        <end position="260"/>
    </location>
</feature>
<feature type="region of interest" description="Disordered" evidence="1">
    <location>
        <begin position="236"/>
        <end position="260"/>
    </location>
</feature>
<accession>A0ABD0K273</accession>
<dbReference type="Proteomes" id="UP001519460">
    <property type="component" value="Unassembled WGS sequence"/>
</dbReference>
<dbReference type="PANTHER" id="PTHR16213:SF78">
    <property type="entry name" value="SELENOPROTEIN N"/>
    <property type="match status" value="1"/>
</dbReference>
<proteinExistence type="predicted"/>
<name>A0ABD0K273_9CAEN</name>
<organism evidence="2 3">
    <name type="scientific">Batillaria attramentaria</name>
    <dbReference type="NCBI Taxonomy" id="370345"/>
    <lineage>
        <taxon>Eukaryota</taxon>
        <taxon>Metazoa</taxon>
        <taxon>Spiralia</taxon>
        <taxon>Lophotrochozoa</taxon>
        <taxon>Mollusca</taxon>
        <taxon>Gastropoda</taxon>
        <taxon>Caenogastropoda</taxon>
        <taxon>Sorbeoconcha</taxon>
        <taxon>Cerithioidea</taxon>
        <taxon>Batillariidae</taxon>
        <taxon>Batillaria</taxon>
    </lineage>
</organism>
<evidence type="ECO:0000256" key="1">
    <source>
        <dbReference type="SAM" id="MobiDB-lite"/>
    </source>
</evidence>
<keyword evidence="3" id="KW-1185">Reference proteome</keyword>
<sequence length="389" mass="44106">MPFPSIHQSSSFPGVIVCWQVAALFTHYPFGVSNPLHGLKSWQTPHMPNAIFGAKEFSIFLPEDTENVALGKPYHILPQKPTGGLPDAPSHLSSARFYPPAPKEQDSVLYRLLGMMHSRPFVEMRFPPRGTVACVRAYNSKYLHIVFRMHAEYQLNEPPTNPFWFTPAQFAGDLVISRDGSHIAYFHMEVPNTRRLNVDIEWLSGGSSENEQGMEVDIGYMPKMEWTITGASRLPAEEQTAAENQSPEEQDLRGKTPEDVKKPDEFLWDSLIDQESALRLIETEFYPFKVVTYHNLTKAHQLSREQNKPIHADENDPVMSEFAKTLLSEYEYPVVMMVIAPNGTVVHKVNANEFFDMESSGLQGQLPLQYKLFLKEGLRKLERGTVPAA</sequence>
<protein>
    <recommendedName>
        <fullName evidence="4">Selenoprotein N</fullName>
    </recommendedName>
</protein>
<dbReference type="EMBL" id="JACVVK020000266">
    <property type="protein sequence ID" value="KAK7481154.1"/>
    <property type="molecule type" value="Genomic_DNA"/>
</dbReference>
<evidence type="ECO:0000313" key="3">
    <source>
        <dbReference type="Proteomes" id="UP001519460"/>
    </source>
</evidence>
<gene>
    <name evidence="2" type="ORF">BaRGS_00027587</name>
</gene>
<dbReference type="PANTHER" id="PTHR16213">
    <property type="entry name" value="SELENOPROTEIN N"/>
    <property type="match status" value="1"/>
</dbReference>
<comment type="caution">
    <text evidence="2">The sequence shown here is derived from an EMBL/GenBank/DDBJ whole genome shotgun (WGS) entry which is preliminary data.</text>
</comment>
<reference evidence="2 3" key="1">
    <citation type="journal article" date="2023" name="Sci. Data">
        <title>Genome assembly of the Korean intertidal mud-creeper Batillaria attramentaria.</title>
        <authorList>
            <person name="Patra A.K."/>
            <person name="Ho P.T."/>
            <person name="Jun S."/>
            <person name="Lee S.J."/>
            <person name="Kim Y."/>
            <person name="Won Y.J."/>
        </authorList>
    </citation>
    <scope>NUCLEOTIDE SEQUENCE [LARGE SCALE GENOMIC DNA]</scope>
    <source>
        <strain evidence="2">Wonlab-2016</strain>
    </source>
</reference>
<evidence type="ECO:0008006" key="4">
    <source>
        <dbReference type="Google" id="ProtNLM"/>
    </source>
</evidence>
<evidence type="ECO:0000313" key="2">
    <source>
        <dbReference type="EMBL" id="KAK7481154.1"/>
    </source>
</evidence>